<feature type="region of interest" description="Disordered" evidence="3">
    <location>
        <begin position="611"/>
        <end position="636"/>
    </location>
</feature>
<gene>
    <name evidence="5" type="ORF">B0T11DRAFT_252638</name>
</gene>
<proteinExistence type="predicted"/>
<dbReference type="SUPFAM" id="SSF57701">
    <property type="entry name" value="Zn2/Cys6 DNA-binding domain"/>
    <property type="match status" value="1"/>
</dbReference>
<comment type="caution">
    <text evidence="5">The sequence shown here is derived from an EMBL/GenBank/DDBJ whole genome shotgun (WGS) entry which is preliminary data.</text>
</comment>
<organism evidence="5 6">
    <name type="scientific">Plectosphaerella cucumerina</name>
    <dbReference type="NCBI Taxonomy" id="40658"/>
    <lineage>
        <taxon>Eukaryota</taxon>
        <taxon>Fungi</taxon>
        <taxon>Dikarya</taxon>
        <taxon>Ascomycota</taxon>
        <taxon>Pezizomycotina</taxon>
        <taxon>Sordariomycetes</taxon>
        <taxon>Hypocreomycetidae</taxon>
        <taxon>Glomerellales</taxon>
        <taxon>Plectosphaerellaceae</taxon>
        <taxon>Plectosphaerella</taxon>
    </lineage>
</organism>
<dbReference type="OrthoDB" id="410267at2759"/>
<dbReference type="PROSITE" id="PS50048">
    <property type="entry name" value="ZN2_CY6_FUNGAL_2"/>
    <property type="match status" value="1"/>
</dbReference>
<feature type="compositionally biased region" description="Polar residues" evidence="3">
    <location>
        <begin position="57"/>
        <end position="67"/>
    </location>
</feature>
<dbReference type="Gene3D" id="4.10.240.10">
    <property type="entry name" value="Zn(2)-C6 fungal-type DNA-binding domain"/>
    <property type="match status" value="1"/>
</dbReference>
<dbReference type="EMBL" id="JAGPXD010000002">
    <property type="protein sequence ID" value="KAH7367397.1"/>
    <property type="molecule type" value="Genomic_DNA"/>
</dbReference>
<keyword evidence="6" id="KW-1185">Reference proteome</keyword>
<evidence type="ECO:0000256" key="2">
    <source>
        <dbReference type="ARBA" id="ARBA00023242"/>
    </source>
</evidence>
<dbReference type="CDD" id="cd12148">
    <property type="entry name" value="fungal_TF_MHR"/>
    <property type="match status" value="1"/>
</dbReference>
<feature type="region of interest" description="Disordered" evidence="3">
    <location>
        <begin position="47"/>
        <end position="67"/>
    </location>
</feature>
<feature type="domain" description="Zn(2)-C6 fungal-type" evidence="4">
    <location>
        <begin position="15"/>
        <end position="46"/>
    </location>
</feature>
<keyword evidence="2" id="KW-0539">Nucleus</keyword>
<dbReference type="SMART" id="SM00066">
    <property type="entry name" value="GAL4"/>
    <property type="match status" value="1"/>
</dbReference>
<dbReference type="InterPro" id="IPR036864">
    <property type="entry name" value="Zn2-C6_fun-type_DNA-bd_sf"/>
</dbReference>
<dbReference type="InterPro" id="IPR050613">
    <property type="entry name" value="Sec_Metabolite_Reg"/>
</dbReference>
<name>A0A8K0TMR5_9PEZI</name>
<dbReference type="GO" id="GO:0000981">
    <property type="term" value="F:DNA-binding transcription factor activity, RNA polymerase II-specific"/>
    <property type="evidence" value="ECO:0007669"/>
    <property type="project" value="InterPro"/>
</dbReference>
<dbReference type="InterPro" id="IPR001138">
    <property type="entry name" value="Zn2Cys6_DnaBD"/>
</dbReference>
<protein>
    <recommendedName>
        <fullName evidence="4">Zn(2)-C6 fungal-type domain-containing protein</fullName>
    </recommendedName>
</protein>
<evidence type="ECO:0000256" key="3">
    <source>
        <dbReference type="SAM" id="MobiDB-lite"/>
    </source>
</evidence>
<dbReference type="PANTHER" id="PTHR31001">
    <property type="entry name" value="UNCHARACTERIZED TRANSCRIPTIONAL REGULATORY PROTEIN"/>
    <property type="match status" value="1"/>
</dbReference>
<reference evidence="5" key="1">
    <citation type="journal article" date="2021" name="Nat. Commun.">
        <title>Genetic determinants of endophytism in the Arabidopsis root mycobiome.</title>
        <authorList>
            <person name="Mesny F."/>
            <person name="Miyauchi S."/>
            <person name="Thiergart T."/>
            <person name="Pickel B."/>
            <person name="Atanasova L."/>
            <person name="Karlsson M."/>
            <person name="Huettel B."/>
            <person name="Barry K.W."/>
            <person name="Haridas S."/>
            <person name="Chen C."/>
            <person name="Bauer D."/>
            <person name="Andreopoulos W."/>
            <person name="Pangilinan J."/>
            <person name="LaButti K."/>
            <person name="Riley R."/>
            <person name="Lipzen A."/>
            <person name="Clum A."/>
            <person name="Drula E."/>
            <person name="Henrissat B."/>
            <person name="Kohler A."/>
            <person name="Grigoriev I.V."/>
            <person name="Martin F.M."/>
            <person name="Hacquard S."/>
        </authorList>
    </citation>
    <scope>NUCLEOTIDE SEQUENCE</scope>
    <source>
        <strain evidence="5">MPI-CAGE-AT-0016</strain>
    </source>
</reference>
<dbReference type="GO" id="GO:0008270">
    <property type="term" value="F:zinc ion binding"/>
    <property type="evidence" value="ECO:0007669"/>
    <property type="project" value="InterPro"/>
</dbReference>
<dbReference type="AlphaFoldDB" id="A0A8K0TMR5"/>
<sequence length="704" mass="77757">MNRDPEGQASRVRLTCTPCYRRKIKCDKNTPCDTCTRRGIAHLCSREESSAAGRAATPTQQASEQGETIQALLERISQLEARLQSASPSTGIFDSTTTLREEIGSQSETPEPPQHVAVEDAITTDSIRIAAEDSDAATVLEFLAWGRKKNSDFINAPENNSGPVQSISAQPPKANPLTENARSAQLDVLETLLPEKPHISKLVEFHNSSLLWYHGSYSANIFSSDLDIFFDRFEGGLKHEQLNLQWLALLFAVLTGSITCASPATRSAWGFSAAEQGTLSTRWYEATVTCLNLGGYIELHTIYSVQAISTLTIAAHILGNSNSQSVLLATAGRLAQSLGLHRLESAPAGEILPADQLRKSEVGKRVFTQLCTQDWFSIPFSETYALSPRFIGGQTRPLNCNGDDMAIQPEAIPTQASYCNYRFDIAALMPELLEAMTGCNTMFTRYEQVLKFDGKMRKLATASMPTFLSRNAPIDAEWPAYVGWGRRSLTICAAHKIIMIHRKFIAASFTNTSFAFTRRTCLAAAKTILREAFVAVDDARPVLWIEQAFSVAAGIILSLDMLHRPATDKEYGEHKQLVVDTMAYLRRFKNNKIAARGSQLLALLQRELEKSSSSESRKRPLTVSSKDHSSPPQKRARTFNMQSVIRDISQHLGVTSPAITSASPASLPAEEVDINDWHALIDLLPDQVGFDSQYLFDNFFPNQL</sequence>
<dbReference type="Proteomes" id="UP000813385">
    <property type="component" value="Unassembled WGS sequence"/>
</dbReference>
<dbReference type="CDD" id="cd00067">
    <property type="entry name" value="GAL4"/>
    <property type="match status" value="1"/>
</dbReference>
<evidence type="ECO:0000259" key="4">
    <source>
        <dbReference type="PROSITE" id="PS50048"/>
    </source>
</evidence>
<dbReference type="GO" id="GO:0005634">
    <property type="term" value="C:nucleus"/>
    <property type="evidence" value="ECO:0007669"/>
    <property type="project" value="UniProtKB-SubCell"/>
</dbReference>
<comment type="subcellular location">
    <subcellularLocation>
        <location evidence="1">Nucleus</location>
    </subcellularLocation>
</comment>
<dbReference type="PANTHER" id="PTHR31001:SF76">
    <property type="entry name" value="ZN(2)-C6 FUNGAL-TYPE DOMAIN-CONTAINING PROTEIN"/>
    <property type="match status" value="1"/>
</dbReference>
<dbReference type="Pfam" id="PF00172">
    <property type="entry name" value="Zn_clus"/>
    <property type="match status" value="1"/>
</dbReference>
<evidence type="ECO:0000256" key="1">
    <source>
        <dbReference type="ARBA" id="ARBA00004123"/>
    </source>
</evidence>
<evidence type="ECO:0000313" key="5">
    <source>
        <dbReference type="EMBL" id="KAH7367397.1"/>
    </source>
</evidence>
<evidence type="ECO:0000313" key="6">
    <source>
        <dbReference type="Proteomes" id="UP000813385"/>
    </source>
</evidence>
<accession>A0A8K0TMR5</accession>